<keyword evidence="1" id="KW-1133">Transmembrane helix</keyword>
<organism evidence="2 3">
    <name type="scientific">Streptomyces griseofuscus</name>
    <dbReference type="NCBI Taxonomy" id="146922"/>
    <lineage>
        <taxon>Bacteria</taxon>
        <taxon>Bacillati</taxon>
        <taxon>Actinomycetota</taxon>
        <taxon>Actinomycetes</taxon>
        <taxon>Kitasatosporales</taxon>
        <taxon>Streptomycetaceae</taxon>
        <taxon>Streptomyces</taxon>
    </lineage>
</organism>
<proteinExistence type="predicted"/>
<accession>A0A7H1PR85</accession>
<evidence type="ECO:0000313" key="3">
    <source>
        <dbReference type="Proteomes" id="UP000516422"/>
    </source>
</evidence>
<name>A0A7H1PR85_9ACTN</name>
<feature type="transmembrane region" description="Helical" evidence="1">
    <location>
        <begin position="69"/>
        <end position="89"/>
    </location>
</feature>
<evidence type="ECO:0000256" key="1">
    <source>
        <dbReference type="SAM" id="Phobius"/>
    </source>
</evidence>
<dbReference type="EMBL" id="CP051006">
    <property type="protein sequence ID" value="QNT90565.1"/>
    <property type="molecule type" value="Genomic_DNA"/>
</dbReference>
<reference evidence="2 3" key="1">
    <citation type="submission" date="2020-04" db="EMBL/GenBank/DDBJ databases">
        <title>Characterization and engineering of Streptomyces griseofuscus DSM40191 as a potential heterologous host for expression of BGCs.</title>
        <authorList>
            <person name="Gren T."/>
            <person name="Whitford C.M."/>
            <person name="Mohite O.S."/>
            <person name="Joergensen T.S."/>
            <person name="Nielsen J.B."/>
            <person name="Lee S.Y."/>
            <person name="Weber T."/>
        </authorList>
    </citation>
    <scope>NUCLEOTIDE SEQUENCE [LARGE SCALE GENOMIC DNA]</scope>
    <source>
        <strain evidence="2 3">DSM 40191</strain>
    </source>
</reference>
<dbReference type="Proteomes" id="UP000516422">
    <property type="component" value="Chromosome"/>
</dbReference>
<keyword evidence="1" id="KW-0812">Transmembrane</keyword>
<evidence type="ECO:0000313" key="2">
    <source>
        <dbReference type="EMBL" id="QNT90565.1"/>
    </source>
</evidence>
<dbReference type="AlphaFoldDB" id="A0A7H1PR85"/>
<sequence>MVRPGGPRGPECLTAPPHVLGGFGARGRTIDNGGFTVSVTGGSRACAIDLADYWTPLGSGPYHSGATKAAVLAVWALVVGVAVAATVIAGQQSQAGEKRISTGATADRRAPACAYYRWAEHVTGRPAAPFR</sequence>
<gene>
    <name evidence="2" type="ORF">HEP81_00228</name>
</gene>
<dbReference type="KEGG" id="sgf:HEP81_00228"/>
<keyword evidence="1" id="KW-0472">Membrane</keyword>
<protein>
    <submittedName>
        <fullName evidence="2">Uncharacterized protein</fullName>
    </submittedName>
</protein>